<dbReference type="AlphaFoldDB" id="A0A376GSV1"/>
<sequence length="272" mass="32264">MNNSIQNVIIYYDNYEDIELYLNELNNQVIDDIDFFVTLVMNKFNNEDLIGLEILIDSISFQCELIFPNGNLGYLNGLLYGYRKSQFRKENLDWVIFSNTDIEIPNKFFIKKFLATNYSDDIVCVAPSVFSKELNAYSNPQYKTRYTKRELLRRVKIFNNKFLANMYFSLSDIKHAMIKKNKEESCYVYSAHGSFFFLRRNFLDKLNKSYMSLMYSEEAFIAEEVLKQNGRIYYDSRIEVEHLESKVTGKLGKQKKAKYIAESLEKIIEEYF</sequence>
<organism evidence="1 2">
    <name type="scientific">Enterococcus gallinarum</name>
    <dbReference type="NCBI Taxonomy" id="1353"/>
    <lineage>
        <taxon>Bacteria</taxon>
        <taxon>Bacillati</taxon>
        <taxon>Bacillota</taxon>
        <taxon>Bacilli</taxon>
        <taxon>Lactobacillales</taxon>
        <taxon>Enterococcaceae</taxon>
        <taxon>Enterococcus</taxon>
    </lineage>
</organism>
<dbReference type="EMBL" id="UFYW01000001">
    <property type="protein sequence ID" value="STD81627.1"/>
    <property type="molecule type" value="Genomic_DNA"/>
</dbReference>
<evidence type="ECO:0000313" key="1">
    <source>
        <dbReference type="EMBL" id="STD81627.1"/>
    </source>
</evidence>
<dbReference type="RefSeq" id="WP_060814136.1">
    <property type="nucleotide sequence ID" value="NZ_JBHULA010000019.1"/>
</dbReference>
<name>A0A376GSV1_ENTGA</name>
<evidence type="ECO:0008006" key="3">
    <source>
        <dbReference type="Google" id="ProtNLM"/>
    </source>
</evidence>
<gene>
    <name evidence="1" type="ORF">NCTC12360_00040</name>
</gene>
<evidence type="ECO:0000313" key="2">
    <source>
        <dbReference type="Proteomes" id="UP000254807"/>
    </source>
</evidence>
<proteinExistence type="predicted"/>
<keyword evidence="2" id="KW-1185">Reference proteome</keyword>
<dbReference type="Gene3D" id="3.90.550.10">
    <property type="entry name" value="Spore Coat Polysaccharide Biosynthesis Protein SpsA, Chain A"/>
    <property type="match status" value="1"/>
</dbReference>
<dbReference type="OrthoDB" id="2047934at2"/>
<protein>
    <recommendedName>
        <fullName evidence="3">Glycosyltransferase</fullName>
    </recommendedName>
</protein>
<accession>A0A376GSV1</accession>
<dbReference type="Proteomes" id="UP000254807">
    <property type="component" value="Unassembled WGS sequence"/>
</dbReference>
<dbReference type="SUPFAM" id="SSF53448">
    <property type="entry name" value="Nucleotide-diphospho-sugar transferases"/>
    <property type="match status" value="1"/>
</dbReference>
<reference evidence="1 2" key="1">
    <citation type="submission" date="2018-06" db="EMBL/GenBank/DDBJ databases">
        <authorList>
            <consortium name="Pathogen Informatics"/>
            <person name="Doyle S."/>
        </authorList>
    </citation>
    <scope>NUCLEOTIDE SEQUENCE [LARGE SCALE GENOMIC DNA]</scope>
    <source>
        <strain evidence="1 2">NCTC12360</strain>
    </source>
</reference>
<dbReference type="InterPro" id="IPR029044">
    <property type="entry name" value="Nucleotide-diphossugar_trans"/>
</dbReference>